<gene>
    <name evidence="1" type="ORF">F0185_18760</name>
</gene>
<keyword evidence="2" id="KW-1185">Reference proteome</keyword>
<reference evidence="1 2" key="1">
    <citation type="submission" date="2019-09" db="EMBL/GenBank/DDBJ databases">
        <title>Taxonomy of Antarctic Massilia spp.: description of Massilia rubra sp. nov., Massilia aquatica sp. nov., Massilia mucilaginosa sp. nov., Massilia frigida sp. nov. isolated from streams, lakes and regoliths.</title>
        <authorList>
            <person name="Holochova P."/>
            <person name="Sedlacek I."/>
            <person name="Kralova S."/>
            <person name="Maslanova I."/>
            <person name="Busse H.-J."/>
            <person name="Stankova E."/>
            <person name="Vrbovska V."/>
            <person name="Kovarovic V."/>
            <person name="Bartak M."/>
            <person name="Svec P."/>
            <person name="Pantucek R."/>
        </authorList>
    </citation>
    <scope>NUCLEOTIDE SEQUENCE [LARGE SCALE GENOMIC DNA]</scope>
    <source>
        <strain evidence="1 2">CCM 8692</strain>
    </source>
</reference>
<protein>
    <submittedName>
        <fullName evidence="1">Uncharacterized protein</fullName>
    </submittedName>
</protein>
<dbReference type="Proteomes" id="UP000785613">
    <property type="component" value="Unassembled WGS sequence"/>
</dbReference>
<comment type="caution">
    <text evidence="1">The sequence shown here is derived from an EMBL/GenBank/DDBJ whole genome shotgun (WGS) entry which is preliminary data.</text>
</comment>
<organism evidence="1 2">
    <name type="scientific">Massilia rubra</name>
    <dbReference type="NCBI Taxonomy" id="2607910"/>
    <lineage>
        <taxon>Bacteria</taxon>
        <taxon>Pseudomonadati</taxon>
        <taxon>Pseudomonadota</taxon>
        <taxon>Betaproteobacteria</taxon>
        <taxon>Burkholderiales</taxon>
        <taxon>Oxalobacteraceae</taxon>
        <taxon>Telluria group</taxon>
        <taxon>Massilia</taxon>
    </lineage>
</organism>
<evidence type="ECO:0000313" key="2">
    <source>
        <dbReference type="Proteomes" id="UP000785613"/>
    </source>
</evidence>
<dbReference type="RefSeq" id="WP_167226973.1">
    <property type="nucleotide sequence ID" value="NZ_VUYU01000012.1"/>
</dbReference>
<proteinExistence type="predicted"/>
<name>A0ABX0LMN7_9BURK</name>
<evidence type="ECO:0000313" key="1">
    <source>
        <dbReference type="EMBL" id="NHZ35607.1"/>
    </source>
</evidence>
<sequence>MKMPICDIAVTRSRWSFLSKIDTLGSLDFWTLTVSLDSLNPKETANLSVSELCSSESLSIQQYEKYAKVLTLATHEYTHYIDATSTVWGMQHLLKLEACLKVPLNDETQFYNLKKTYDHLRQIRLPDYYTVIEKNSNAEKPWSSEVTSGVMFNPDGSVGDRPVLFVRFWNAEKNLIARSPISLVSLLEASARANEIECRIRLVQRLQRDEALVEKRIINEKTLSYIYNPNFTEYSVCFHLLANCQNEKNIATVSMAVGLLTRLVLNFPDIAFITATKNIQGYANKMQLSLDSLEVMRLKRSLELRNHGAMFFLICTLLPQYSLRTMSIFWTGIEAALRDLGLTREKLRYAAYQEVEECVKRLSKSANGSIRKIANAGHSNFQTTYKRNFTYALEELALPPALHGDFTQYSFSNSEKNLLKSYDLDVGYDDLIGGQIRAEKFSEACR</sequence>
<accession>A0ABX0LMN7</accession>
<dbReference type="EMBL" id="VUYU01000012">
    <property type="protein sequence ID" value="NHZ35607.1"/>
    <property type="molecule type" value="Genomic_DNA"/>
</dbReference>